<keyword evidence="6" id="KW-1185">Reference proteome</keyword>
<evidence type="ECO:0000313" key="5">
    <source>
        <dbReference type="EMBL" id="MBZ4186964.1"/>
    </source>
</evidence>
<dbReference type="InterPro" id="IPR008183">
    <property type="entry name" value="Aldose_1/G6P_1-epimerase"/>
</dbReference>
<dbReference type="EMBL" id="JAIQDJ010000009">
    <property type="protein sequence ID" value="MBZ4186964.1"/>
    <property type="molecule type" value="Genomic_DNA"/>
</dbReference>
<evidence type="ECO:0000256" key="4">
    <source>
        <dbReference type="PIRNR" id="PIRNR016020"/>
    </source>
</evidence>
<dbReference type="PIRSF" id="PIRSF016020">
    <property type="entry name" value="PHexose_mutarotase"/>
    <property type="match status" value="1"/>
</dbReference>
<dbReference type="InterPro" id="IPR011013">
    <property type="entry name" value="Gal_mutarotase_sf_dom"/>
</dbReference>
<dbReference type="PANTHER" id="PTHR11122:SF13">
    <property type="entry name" value="GLUCOSE-6-PHOSPHATE 1-EPIMERASE"/>
    <property type="match status" value="1"/>
</dbReference>
<accession>A0ABS7TGG5</accession>
<evidence type="ECO:0000256" key="2">
    <source>
        <dbReference type="ARBA" id="ARBA00005866"/>
    </source>
</evidence>
<proteinExistence type="inferred from homology"/>
<dbReference type="EC" id="5.1.3.15" evidence="4"/>
<dbReference type="CDD" id="cd09020">
    <property type="entry name" value="D-hex-6-P-epi_like"/>
    <property type="match status" value="1"/>
</dbReference>
<comment type="caution">
    <text evidence="5">The sequence shown here is derived from an EMBL/GenBank/DDBJ whole genome shotgun (WGS) entry which is preliminary data.</text>
</comment>
<dbReference type="Pfam" id="PF01263">
    <property type="entry name" value="Aldose_epim"/>
    <property type="match status" value="1"/>
</dbReference>
<keyword evidence="3 4" id="KW-0413">Isomerase</keyword>
<dbReference type="PANTHER" id="PTHR11122">
    <property type="entry name" value="APOSPORY-ASSOCIATED PROTEIN C-RELATED"/>
    <property type="match status" value="1"/>
</dbReference>
<evidence type="ECO:0000313" key="6">
    <source>
        <dbReference type="Proteomes" id="UP001430290"/>
    </source>
</evidence>
<sequence>MPITAFDTQCIALHAEGASALVALHGAHVLSWIPADGRERLFLSKRTVFDGRAAIRGGIPVIFPQFGERGALRKHGFARNCGWRFMGVECGAAVFELRGDGDVHWPYPFVACLRIGLTATRLAVTLEIENTGDTAFAFTAALHTYLGVGDIAQVRVEGLQGCDYEDSANGGTLHRQSDYAVAFVDETDRIYSDVVAPLTLVDGTQRLGIEQQGFTDVVVWNPGARLASGIADLEAGDWQRFVCIEAAQAAQPVLLQAGEQWQGRQQLG</sequence>
<comment type="similarity">
    <text evidence="2 4">Belongs to the glucose-6-phosphate 1-epimerase family.</text>
</comment>
<dbReference type="RefSeq" id="WP_223629640.1">
    <property type="nucleotide sequence ID" value="NZ_JAIQDJ010000009.1"/>
</dbReference>
<evidence type="ECO:0000256" key="1">
    <source>
        <dbReference type="ARBA" id="ARBA00001096"/>
    </source>
</evidence>
<dbReference type="Proteomes" id="UP001430290">
    <property type="component" value="Unassembled WGS sequence"/>
</dbReference>
<gene>
    <name evidence="5" type="ORF">K7B09_11595</name>
</gene>
<protein>
    <recommendedName>
        <fullName evidence="4">Putative glucose-6-phosphate 1-epimerase</fullName>
        <ecNumber evidence="4">5.1.3.15</ecNumber>
    </recommendedName>
</protein>
<reference evidence="5" key="1">
    <citation type="submission" date="2021-09" db="EMBL/GenBank/DDBJ databases">
        <authorList>
            <person name="Wu T."/>
            <person name="Guo S.Z."/>
        </authorList>
    </citation>
    <scope>NUCLEOTIDE SEQUENCE</scope>
    <source>
        <strain evidence="5">RSS-23</strain>
    </source>
</reference>
<dbReference type="SUPFAM" id="SSF74650">
    <property type="entry name" value="Galactose mutarotase-like"/>
    <property type="match status" value="1"/>
</dbReference>
<comment type="catalytic activity">
    <reaction evidence="1">
        <text>alpha-D-glucose 6-phosphate = beta-D-glucose 6-phosphate</text>
        <dbReference type="Rhea" id="RHEA:16249"/>
        <dbReference type="ChEBI" id="CHEBI:58225"/>
        <dbReference type="ChEBI" id="CHEBI:58247"/>
        <dbReference type="EC" id="5.1.3.15"/>
    </reaction>
</comment>
<name>A0ABS7TGG5_9GAMM</name>
<dbReference type="InterPro" id="IPR025532">
    <property type="entry name" value="G6P_1-epimerase"/>
</dbReference>
<organism evidence="5 6">
    <name type="scientific">Thermomonas beijingensis</name>
    <dbReference type="NCBI Taxonomy" id="2872701"/>
    <lineage>
        <taxon>Bacteria</taxon>
        <taxon>Pseudomonadati</taxon>
        <taxon>Pseudomonadota</taxon>
        <taxon>Gammaproteobacteria</taxon>
        <taxon>Lysobacterales</taxon>
        <taxon>Lysobacteraceae</taxon>
        <taxon>Thermomonas</taxon>
    </lineage>
</organism>
<dbReference type="InterPro" id="IPR014718">
    <property type="entry name" value="GH-type_carb-bd"/>
</dbReference>
<dbReference type="Gene3D" id="2.70.98.10">
    <property type="match status" value="1"/>
</dbReference>
<evidence type="ECO:0000256" key="3">
    <source>
        <dbReference type="ARBA" id="ARBA00023235"/>
    </source>
</evidence>